<dbReference type="InterPro" id="IPR002645">
    <property type="entry name" value="STAS_dom"/>
</dbReference>
<gene>
    <name evidence="2" type="ORF">Vau01_056640</name>
</gene>
<reference evidence="2" key="1">
    <citation type="submission" date="2021-01" db="EMBL/GenBank/DDBJ databases">
        <title>Whole genome shotgun sequence of Virgisporangium aurantiacum NBRC 16421.</title>
        <authorList>
            <person name="Komaki H."/>
            <person name="Tamura T."/>
        </authorList>
    </citation>
    <scope>NUCLEOTIDE SEQUENCE</scope>
    <source>
        <strain evidence="2">NBRC 16421</strain>
    </source>
</reference>
<evidence type="ECO:0000313" key="3">
    <source>
        <dbReference type="Proteomes" id="UP000612585"/>
    </source>
</evidence>
<dbReference type="Pfam" id="PF01740">
    <property type="entry name" value="STAS"/>
    <property type="match status" value="1"/>
</dbReference>
<name>A0A8J3ZBB7_9ACTN</name>
<dbReference type="CDD" id="cd07041">
    <property type="entry name" value="STAS_RsbR_RsbS_like"/>
    <property type="match status" value="1"/>
</dbReference>
<accession>A0A8J3ZBB7</accession>
<sequence>MPELVPIMRMGGNLLVMLQGDLEDATIEEIEREVTREVARTSARGVLIDVSGLSVVDSFVARIISRIVAMIRLLGADATIVGVQPAVAITLVELGVPLRHVDTALTAEQGMARLRGRRDEYVH</sequence>
<dbReference type="PROSITE" id="PS50801">
    <property type="entry name" value="STAS"/>
    <property type="match status" value="1"/>
</dbReference>
<dbReference type="EMBL" id="BOPG01000034">
    <property type="protein sequence ID" value="GIJ58148.1"/>
    <property type="molecule type" value="Genomic_DNA"/>
</dbReference>
<proteinExistence type="predicted"/>
<dbReference type="Gene3D" id="3.30.750.24">
    <property type="entry name" value="STAS domain"/>
    <property type="match status" value="1"/>
</dbReference>
<protein>
    <submittedName>
        <fullName evidence="2">Anti-sigma factor antagonist</fullName>
    </submittedName>
</protein>
<evidence type="ECO:0000259" key="1">
    <source>
        <dbReference type="PROSITE" id="PS50801"/>
    </source>
</evidence>
<dbReference type="PANTHER" id="PTHR33745:SF1">
    <property type="entry name" value="RSBT ANTAGONIST PROTEIN RSBS"/>
    <property type="match status" value="1"/>
</dbReference>
<keyword evidence="3" id="KW-1185">Reference proteome</keyword>
<dbReference type="Proteomes" id="UP000612585">
    <property type="component" value="Unassembled WGS sequence"/>
</dbReference>
<feature type="domain" description="STAS" evidence="1">
    <location>
        <begin position="3"/>
        <end position="114"/>
    </location>
</feature>
<dbReference type="AlphaFoldDB" id="A0A8J3ZBB7"/>
<organism evidence="2 3">
    <name type="scientific">Virgisporangium aurantiacum</name>
    <dbReference type="NCBI Taxonomy" id="175570"/>
    <lineage>
        <taxon>Bacteria</taxon>
        <taxon>Bacillati</taxon>
        <taxon>Actinomycetota</taxon>
        <taxon>Actinomycetes</taxon>
        <taxon>Micromonosporales</taxon>
        <taxon>Micromonosporaceae</taxon>
        <taxon>Virgisporangium</taxon>
    </lineage>
</organism>
<dbReference type="InterPro" id="IPR036513">
    <property type="entry name" value="STAS_dom_sf"/>
</dbReference>
<dbReference type="InterPro" id="IPR051932">
    <property type="entry name" value="Bact_StressResp_Reg"/>
</dbReference>
<comment type="caution">
    <text evidence="2">The sequence shown here is derived from an EMBL/GenBank/DDBJ whole genome shotgun (WGS) entry which is preliminary data.</text>
</comment>
<dbReference type="SUPFAM" id="SSF52091">
    <property type="entry name" value="SpoIIaa-like"/>
    <property type="match status" value="1"/>
</dbReference>
<dbReference type="PANTHER" id="PTHR33745">
    <property type="entry name" value="RSBT ANTAGONIST PROTEIN RSBS-RELATED"/>
    <property type="match status" value="1"/>
</dbReference>
<evidence type="ECO:0000313" key="2">
    <source>
        <dbReference type="EMBL" id="GIJ58148.1"/>
    </source>
</evidence>
<dbReference type="RefSeq" id="WP_203998484.1">
    <property type="nucleotide sequence ID" value="NZ_BOPG01000034.1"/>
</dbReference>